<feature type="domain" description="Phosphodiester glycosidase" evidence="1">
    <location>
        <begin position="3"/>
        <end position="127"/>
    </location>
</feature>
<evidence type="ECO:0000313" key="2">
    <source>
        <dbReference type="EMBL" id="UXE59224.1"/>
    </source>
</evidence>
<accession>A0A977KSX0</accession>
<keyword evidence="2" id="KW-0378">Hydrolase</keyword>
<evidence type="ECO:0000259" key="1">
    <source>
        <dbReference type="Pfam" id="PF09992"/>
    </source>
</evidence>
<dbReference type="InterPro" id="IPR018711">
    <property type="entry name" value="NAGPA"/>
</dbReference>
<dbReference type="GO" id="GO:0016798">
    <property type="term" value="F:hydrolase activity, acting on glycosyl bonds"/>
    <property type="evidence" value="ECO:0007669"/>
    <property type="project" value="UniProtKB-KW"/>
</dbReference>
<dbReference type="KEGG" id="wna:KA717_25390"/>
<organism evidence="2">
    <name type="scientific">Woronichinia naegeliana WA131</name>
    <dbReference type="NCBI Taxonomy" id="2824559"/>
    <lineage>
        <taxon>Bacteria</taxon>
        <taxon>Bacillati</taxon>
        <taxon>Cyanobacteriota</taxon>
        <taxon>Cyanophyceae</taxon>
        <taxon>Synechococcales</taxon>
        <taxon>Coelosphaeriaceae</taxon>
        <taxon>Woronichinia</taxon>
    </lineage>
</organism>
<dbReference type="Pfam" id="PF09992">
    <property type="entry name" value="NAGPA"/>
    <property type="match status" value="1"/>
</dbReference>
<gene>
    <name evidence="2" type="ORF">KA717_25390</name>
</gene>
<name>A0A977KSX0_9CYAN</name>
<keyword evidence="2" id="KW-0326">Glycosidase</keyword>
<proteinExistence type="predicted"/>
<dbReference type="Proteomes" id="UP001065613">
    <property type="component" value="Chromosome"/>
</dbReference>
<dbReference type="EMBL" id="CP073041">
    <property type="protein sequence ID" value="UXE59224.1"/>
    <property type="molecule type" value="Genomic_DNA"/>
</dbReference>
<dbReference type="PANTHER" id="PTHR40446:SF2">
    <property type="entry name" value="N-ACETYLGLUCOSAMINE-1-PHOSPHODIESTER ALPHA-N-ACETYLGLUCOSAMINIDASE"/>
    <property type="match status" value="1"/>
</dbReference>
<protein>
    <submittedName>
        <fullName evidence="2">Phosphodiester glycosidase family protein</fullName>
    </submittedName>
</protein>
<dbReference type="PANTHER" id="PTHR40446">
    <property type="entry name" value="N-ACETYLGLUCOSAMINE-1-PHOSPHODIESTER ALPHA-N-ACETYLGLUCOSAMINIDASE"/>
    <property type="match status" value="1"/>
</dbReference>
<sequence>MIDAVGGGPRLLPQLTATQEAFWQEDQGQVIRDAIGLKQRNARTAIGIFPTGDLLWVMAAQKPTSPQNSGLSLAELAEFLQSQGVKDALNLDGGSSSALYYQGQTESGKFNEQGQPILRPVKSVLFIRK</sequence>
<reference evidence="2" key="1">
    <citation type="submission" date="2021-04" db="EMBL/GenBank/DDBJ databases">
        <title>Genome sequence of Woronichinia naegeliana from Washington state freshwater lake bloom.</title>
        <authorList>
            <person name="Dreher T.W."/>
        </authorList>
    </citation>
    <scope>NUCLEOTIDE SEQUENCE</scope>
    <source>
        <strain evidence="2">WA131</strain>
    </source>
</reference>
<dbReference type="AlphaFoldDB" id="A0A977KSX0"/>